<evidence type="ECO:0000256" key="2">
    <source>
        <dbReference type="ARBA" id="ARBA00022737"/>
    </source>
</evidence>
<evidence type="ECO:0000256" key="4">
    <source>
        <dbReference type="PIRNR" id="PIRNR004692"/>
    </source>
</evidence>
<dbReference type="InterPro" id="IPR046342">
    <property type="entry name" value="CBS_dom_sf"/>
</dbReference>
<dbReference type="InterPro" id="IPR000644">
    <property type="entry name" value="CBS_dom"/>
</dbReference>
<dbReference type="EMBL" id="JBCDNA010000001">
    <property type="protein sequence ID" value="MEL4454937.1"/>
    <property type="molecule type" value="Genomic_DNA"/>
</dbReference>
<keyword evidence="3 5" id="KW-0129">CBS domain</keyword>
<keyword evidence="2" id="KW-0677">Repeat</keyword>
<feature type="domain" description="CBS" evidence="6">
    <location>
        <begin position="270"/>
        <end position="321"/>
    </location>
</feature>
<organism evidence="8 9">
    <name type="scientific">Lutimonas vermicola</name>
    <dbReference type="NCBI Taxonomy" id="414288"/>
    <lineage>
        <taxon>Bacteria</taxon>
        <taxon>Pseudomonadati</taxon>
        <taxon>Bacteroidota</taxon>
        <taxon>Flavobacteriia</taxon>
        <taxon>Flavobacteriales</taxon>
        <taxon>Flavobacteriaceae</taxon>
        <taxon>Lutimonas</taxon>
    </lineage>
</organism>
<dbReference type="SUPFAM" id="SSF53697">
    <property type="entry name" value="SIS domain"/>
    <property type="match status" value="1"/>
</dbReference>
<evidence type="ECO:0000259" key="6">
    <source>
        <dbReference type="PROSITE" id="PS51371"/>
    </source>
</evidence>
<dbReference type="Pfam" id="PF00571">
    <property type="entry name" value="CBS"/>
    <property type="match status" value="2"/>
</dbReference>
<dbReference type="Gene3D" id="3.40.50.10490">
    <property type="entry name" value="Glucose-6-phosphate isomerase like protein, domain 1"/>
    <property type="match status" value="1"/>
</dbReference>
<keyword evidence="9" id="KW-1185">Reference proteome</keyword>
<gene>
    <name evidence="8" type="ORF">AABB81_03465</name>
</gene>
<name>A0ABU9KXM6_9FLAO</name>
<evidence type="ECO:0000259" key="7">
    <source>
        <dbReference type="PROSITE" id="PS51464"/>
    </source>
</evidence>
<feature type="domain" description="CBS" evidence="6">
    <location>
        <begin position="205"/>
        <end position="261"/>
    </location>
</feature>
<dbReference type="Pfam" id="PF01380">
    <property type="entry name" value="SIS"/>
    <property type="match status" value="1"/>
</dbReference>
<dbReference type="InterPro" id="IPR035474">
    <property type="entry name" value="SIS_Kpsf"/>
</dbReference>
<dbReference type="GO" id="GO:0016853">
    <property type="term" value="F:isomerase activity"/>
    <property type="evidence" value="ECO:0007669"/>
    <property type="project" value="UniProtKB-KW"/>
</dbReference>
<dbReference type="CDD" id="cd04604">
    <property type="entry name" value="CBS_pair_SIS_assoc"/>
    <property type="match status" value="1"/>
</dbReference>
<dbReference type="PIRSF" id="PIRSF004692">
    <property type="entry name" value="KdsD_KpsF"/>
    <property type="match status" value="1"/>
</dbReference>
<dbReference type="InterPro" id="IPR001347">
    <property type="entry name" value="SIS_dom"/>
</dbReference>
<accession>A0ABU9KXM6</accession>
<dbReference type="InterPro" id="IPR050986">
    <property type="entry name" value="GutQ/KpsF_isomerases"/>
</dbReference>
<sequence length="321" mass="34715">MIKNKNILQTAKETILIEAEAIKSLADLVNDDFEKAVMCIYKSEGRVIVTGIGKSANIASKIVATMNSTGTPAVFMHAADAIHGDLGNIQKNDVVICISKSGNTPEIKVLLPLIKNYGNKIIAITGNEQSFLGENADFTLSSFVEKEACPNNLAPTTSTTAQLVIGDALAICLLNLKDFSSKDFAKYHPGGTLGRKLYLRVKELADNNEVPKVEKGAPVKDVIIEISKKRLGTTAVVENGLILGIITDGDIRRMLENTVDISNLEAKDIMSSNPIIVESDTMAVHALDIMQKNNITQILVTEKGKYSGVVHFHDLLKEGII</sequence>
<keyword evidence="8" id="KW-0413">Isomerase</keyword>
<dbReference type="SMART" id="SM00116">
    <property type="entry name" value="CBS"/>
    <property type="match status" value="2"/>
</dbReference>
<feature type="domain" description="SIS" evidence="7">
    <location>
        <begin position="36"/>
        <end position="179"/>
    </location>
</feature>
<dbReference type="InterPro" id="IPR004800">
    <property type="entry name" value="KdsD/KpsF-type"/>
</dbReference>
<dbReference type="PROSITE" id="PS51371">
    <property type="entry name" value="CBS"/>
    <property type="match status" value="2"/>
</dbReference>
<dbReference type="NCBIfam" id="TIGR00393">
    <property type="entry name" value="kpsF"/>
    <property type="match status" value="1"/>
</dbReference>
<proteinExistence type="inferred from homology"/>
<evidence type="ECO:0000256" key="5">
    <source>
        <dbReference type="PROSITE-ProRule" id="PRU00703"/>
    </source>
</evidence>
<dbReference type="InterPro" id="IPR046348">
    <property type="entry name" value="SIS_dom_sf"/>
</dbReference>
<evidence type="ECO:0000256" key="3">
    <source>
        <dbReference type="ARBA" id="ARBA00023122"/>
    </source>
</evidence>
<dbReference type="PROSITE" id="PS51464">
    <property type="entry name" value="SIS"/>
    <property type="match status" value="1"/>
</dbReference>
<evidence type="ECO:0000256" key="1">
    <source>
        <dbReference type="ARBA" id="ARBA00008165"/>
    </source>
</evidence>
<dbReference type="PANTHER" id="PTHR42745:SF1">
    <property type="entry name" value="ARABINOSE 5-PHOSPHATE ISOMERASE KDSD"/>
    <property type="match status" value="1"/>
</dbReference>
<comment type="caution">
    <text evidence="8">The sequence shown here is derived from an EMBL/GenBank/DDBJ whole genome shotgun (WGS) entry which is preliminary data.</text>
</comment>
<protein>
    <submittedName>
        <fullName evidence="8">KpsF/GutQ family sugar-phosphate isomerase</fullName>
    </submittedName>
</protein>
<comment type="similarity">
    <text evidence="1 4">Belongs to the SIS family. GutQ/KpsF subfamily.</text>
</comment>
<dbReference type="PANTHER" id="PTHR42745">
    <property type="match status" value="1"/>
</dbReference>
<evidence type="ECO:0000313" key="8">
    <source>
        <dbReference type="EMBL" id="MEL4454937.1"/>
    </source>
</evidence>
<evidence type="ECO:0000313" key="9">
    <source>
        <dbReference type="Proteomes" id="UP001474120"/>
    </source>
</evidence>
<dbReference type="CDD" id="cd05014">
    <property type="entry name" value="SIS_Kpsf"/>
    <property type="match status" value="1"/>
</dbReference>
<dbReference type="Gene3D" id="3.10.580.10">
    <property type="entry name" value="CBS-domain"/>
    <property type="match status" value="1"/>
</dbReference>
<dbReference type="Proteomes" id="UP001474120">
    <property type="component" value="Unassembled WGS sequence"/>
</dbReference>
<reference evidence="8 9" key="1">
    <citation type="submission" date="2024-04" db="EMBL/GenBank/DDBJ databases">
        <title>whole genome sequencing of Lutimonas vermicola strain IMCC1616.</title>
        <authorList>
            <person name="Bae S.S."/>
        </authorList>
    </citation>
    <scope>NUCLEOTIDE SEQUENCE [LARGE SCALE GENOMIC DNA]</scope>
    <source>
        <strain evidence="8 9">IMCC1616</strain>
    </source>
</reference>